<proteinExistence type="predicted"/>
<dbReference type="STRING" id="561061.SAMN05660862_1663"/>
<evidence type="ECO:0000259" key="2">
    <source>
        <dbReference type="Pfam" id="PF04773"/>
    </source>
</evidence>
<evidence type="ECO:0000256" key="1">
    <source>
        <dbReference type="SAM" id="Phobius"/>
    </source>
</evidence>
<dbReference type="Pfam" id="PF16344">
    <property type="entry name" value="FecR_C"/>
    <property type="match status" value="1"/>
</dbReference>
<accession>A0A1X7JAL9</accession>
<evidence type="ECO:0000259" key="3">
    <source>
        <dbReference type="Pfam" id="PF16344"/>
    </source>
</evidence>
<feature type="domain" description="Protein FecR C-terminal" evidence="3">
    <location>
        <begin position="311"/>
        <end position="380"/>
    </location>
</feature>
<dbReference type="InterPro" id="IPR032508">
    <property type="entry name" value="FecR_C"/>
</dbReference>
<dbReference type="GO" id="GO:0016989">
    <property type="term" value="F:sigma factor antagonist activity"/>
    <property type="evidence" value="ECO:0007669"/>
    <property type="project" value="TreeGrafter"/>
</dbReference>
<dbReference type="Pfam" id="PF04773">
    <property type="entry name" value="FecR"/>
    <property type="match status" value="1"/>
</dbReference>
<dbReference type="Gene3D" id="3.55.50.30">
    <property type="match status" value="1"/>
</dbReference>
<keyword evidence="1" id="KW-1133">Transmembrane helix</keyword>
<dbReference type="OrthoDB" id="1099963at2"/>
<dbReference type="InterPro" id="IPR006860">
    <property type="entry name" value="FecR"/>
</dbReference>
<dbReference type="PANTHER" id="PTHR30273">
    <property type="entry name" value="PERIPLASMIC SIGNAL SENSOR AND SIGMA FACTOR ACTIVATOR FECR-RELATED"/>
    <property type="match status" value="1"/>
</dbReference>
<dbReference type="PIRSF" id="PIRSF018266">
    <property type="entry name" value="FecR"/>
    <property type="match status" value="1"/>
</dbReference>
<evidence type="ECO:0000313" key="5">
    <source>
        <dbReference type="Proteomes" id="UP000192980"/>
    </source>
</evidence>
<keyword evidence="1" id="KW-0472">Membrane</keyword>
<keyword evidence="5" id="KW-1185">Reference proteome</keyword>
<feature type="domain" description="FecR protein" evidence="2">
    <location>
        <begin position="180"/>
        <end position="271"/>
    </location>
</feature>
<gene>
    <name evidence="4" type="ORF">SAMN05660862_1663</name>
</gene>
<dbReference type="PANTHER" id="PTHR30273:SF2">
    <property type="entry name" value="PROTEIN FECR"/>
    <property type="match status" value="1"/>
</dbReference>
<dbReference type="Gene3D" id="2.60.120.1440">
    <property type="match status" value="1"/>
</dbReference>
<reference evidence="4 5" key="1">
    <citation type="submission" date="2017-04" db="EMBL/GenBank/DDBJ databases">
        <authorList>
            <person name="Afonso C.L."/>
            <person name="Miller P.J."/>
            <person name="Scott M.A."/>
            <person name="Spackman E."/>
            <person name="Goraichik I."/>
            <person name="Dimitrov K.M."/>
            <person name="Suarez D.L."/>
            <person name="Swayne D.E."/>
        </authorList>
    </citation>
    <scope>NUCLEOTIDE SEQUENCE [LARGE SCALE GENOMIC DNA]</scope>
    <source>
        <strain evidence="4 5">DSM 22418</strain>
    </source>
</reference>
<dbReference type="InterPro" id="IPR012373">
    <property type="entry name" value="Ferrdict_sens_TM"/>
</dbReference>
<dbReference type="EMBL" id="FXAU01000002">
    <property type="protein sequence ID" value="SMG24588.1"/>
    <property type="molecule type" value="Genomic_DNA"/>
</dbReference>
<evidence type="ECO:0000313" key="4">
    <source>
        <dbReference type="EMBL" id="SMG24588.1"/>
    </source>
</evidence>
<feature type="transmembrane region" description="Helical" evidence="1">
    <location>
        <begin position="83"/>
        <end position="103"/>
    </location>
</feature>
<name>A0A1X7JAL9_9SPHI</name>
<dbReference type="AlphaFoldDB" id="A0A1X7JAL9"/>
<protein>
    <submittedName>
        <fullName evidence="4">FecR family protein</fullName>
    </submittedName>
</protein>
<keyword evidence="1" id="KW-0812">Transmembrane</keyword>
<organism evidence="4 5">
    <name type="scientific">Sphingobacterium psychroaquaticum</name>
    <dbReference type="NCBI Taxonomy" id="561061"/>
    <lineage>
        <taxon>Bacteria</taxon>
        <taxon>Pseudomonadati</taxon>
        <taxon>Bacteroidota</taxon>
        <taxon>Sphingobacteriia</taxon>
        <taxon>Sphingobacteriales</taxon>
        <taxon>Sphingobacteriaceae</taxon>
        <taxon>Sphingobacterium</taxon>
    </lineage>
</organism>
<dbReference type="Proteomes" id="UP000192980">
    <property type="component" value="Unassembled WGS sequence"/>
</dbReference>
<sequence>MNKTSFAISSILIKCYQREQLSSSENNILQAWLLEKNGQNKQLFDELMAKEGDRETNWLASMDQEKAWERIQHKRKPQKRKTIIWSAAAMLAVVFASAVYWYIGGTSKPVDNPRYVESTNTKYKNDVLPANLGAHIILANGEEIAVSDTLRVAVNGNMMSHGETEVIPSVHAPTALNTLVVPAANFFKISLADGTNVWVNSSSELRFPAQFAKNERRVFLKGEAYFEVAKDASNPFYVETGDMKVRVLGTHFNVSAYEQRNKTTLLEGSVEVTSATKSVVIAPGQSAEWTEGSLRVRKANLQKVMAWKNNEFFFQEDNIVSIANQLKQWYDLDISLTKEVSLTETYSGEIRRDVRLSEVLKMLEFVSKLDFTLDKNKLLITKK</sequence>
<dbReference type="RefSeq" id="WP_085472413.1">
    <property type="nucleotide sequence ID" value="NZ_FXAU01000002.1"/>
</dbReference>